<dbReference type="InterPro" id="IPR011004">
    <property type="entry name" value="Trimer_LpxA-like_sf"/>
</dbReference>
<dbReference type="Gene3D" id="2.160.10.10">
    <property type="entry name" value="Hexapeptide repeat proteins"/>
    <property type="match status" value="1"/>
</dbReference>
<dbReference type="InterPro" id="IPR001451">
    <property type="entry name" value="Hexapep"/>
</dbReference>
<dbReference type="EMBL" id="JBHSDR010000003">
    <property type="protein sequence ID" value="MFC4293950.1"/>
    <property type="molecule type" value="Genomic_DNA"/>
</dbReference>
<dbReference type="Pfam" id="PF00132">
    <property type="entry name" value="Hexapep"/>
    <property type="match status" value="1"/>
</dbReference>
<name>A0ABV8RN24_9SPHN</name>
<evidence type="ECO:0000313" key="1">
    <source>
        <dbReference type="EMBL" id="MFC4293950.1"/>
    </source>
</evidence>
<sequence length="195" mass="20443">MTTGPHRPDVSIIAIHGKSPQIHPSAFIAPGCRIIGDVTIGEEASVWYNCVIRAEVNRIVIGARSNVQDGSVIHCDPPRPGDPEGSPTLIGEDVLIGHMAMVHGCILDDRAFVGLGAIVMDKCRIGSDAMLAAGAMLTPGKQIPSGELWSGRPAAYMRHLPEPAIAGMRGGVAHYVENARHHAAAIQAGIAPSES</sequence>
<dbReference type="PANTHER" id="PTHR13061:SF29">
    <property type="entry name" value="GAMMA CARBONIC ANHYDRASE-LIKE 1, MITOCHONDRIAL-RELATED"/>
    <property type="match status" value="1"/>
</dbReference>
<dbReference type="InterPro" id="IPR050484">
    <property type="entry name" value="Transf_Hexapept/Carb_Anhydrase"/>
</dbReference>
<organism evidence="1 2">
    <name type="scientific">Novosphingobium tardum</name>
    <dbReference type="NCBI Taxonomy" id="1538021"/>
    <lineage>
        <taxon>Bacteria</taxon>
        <taxon>Pseudomonadati</taxon>
        <taxon>Pseudomonadota</taxon>
        <taxon>Alphaproteobacteria</taxon>
        <taxon>Sphingomonadales</taxon>
        <taxon>Sphingomonadaceae</taxon>
        <taxon>Novosphingobium</taxon>
    </lineage>
</organism>
<dbReference type="PANTHER" id="PTHR13061">
    <property type="entry name" value="DYNACTIN SUBUNIT P25"/>
    <property type="match status" value="1"/>
</dbReference>
<dbReference type="SUPFAM" id="SSF51161">
    <property type="entry name" value="Trimeric LpxA-like enzymes"/>
    <property type="match status" value="1"/>
</dbReference>
<dbReference type="RefSeq" id="WP_379537427.1">
    <property type="nucleotide sequence ID" value="NZ_JBHSDR010000003.1"/>
</dbReference>
<accession>A0ABV8RN24</accession>
<gene>
    <name evidence="1" type="ORF">ACFO0A_02630</name>
</gene>
<dbReference type="Proteomes" id="UP001595828">
    <property type="component" value="Unassembled WGS sequence"/>
</dbReference>
<dbReference type="CDD" id="cd04645">
    <property type="entry name" value="LbH_gamma_CA_like"/>
    <property type="match status" value="1"/>
</dbReference>
<evidence type="ECO:0000313" key="2">
    <source>
        <dbReference type="Proteomes" id="UP001595828"/>
    </source>
</evidence>
<keyword evidence="2" id="KW-1185">Reference proteome</keyword>
<dbReference type="InterPro" id="IPR047324">
    <property type="entry name" value="LbH_gamma_CA-like"/>
</dbReference>
<proteinExistence type="predicted"/>
<comment type="caution">
    <text evidence="1">The sequence shown here is derived from an EMBL/GenBank/DDBJ whole genome shotgun (WGS) entry which is preliminary data.</text>
</comment>
<reference evidence="2" key="1">
    <citation type="journal article" date="2019" name="Int. J. Syst. Evol. Microbiol.">
        <title>The Global Catalogue of Microorganisms (GCM) 10K type strain sequencing project: providing services to taxonomists for standard genome sequencing and annotation.</title>
        <authorList>
            <consortium name="The Broad Institute Genomics Platform"/>
            <consortium name="The Broad Institute Genome Sequencing Center for Infectious Disease"/>
            <person name="Wu L."/>
            <person name="Ma J."/>
        </authorList>
    </citation>
    <scope>NUCLEOTIDE SEQUENCE [LARGE SCALE GENOMIC DNA]</scope>
    <source>
        <strain evidence="2">CGMCC 1.12989</strain>
    </source>
</reference>
<protein>
    <submittedName>
        <fullName evidence="1">Gamma carbonic anhydrase family protein</fullName>
    </submittedName>
</protein>